<feature type="compositionally biased region" description="Acidic residues" evidence="6">
    <location>
        <begin position="102"/>
        <end position="114"/>
    </location>
</feature>
<dbReference type="STRING" id="2656787.A0A370U0R5"/>
<feature type="region of interest" description="Disordered" evidence="6">
    <location>
        <begin position="97"/>
        <end position="134"/>
    </location>
</feature>
<keyword evidence="8" id="KW-1185">Reference proteome</keyword>
<proteinExistence type="inferred from homology"/>
<reference evidence="7 8" key="1">
    <citation type="journal article" date="2018" name="IMA Fungus">
        <title>IMA Genome-F 9: Draft genome sequence of Annulohypoxylon stygium, Aspergillus mulundensis, Berkeleyomyces basicola (syn. Thielaviopsis basicola), Ceratocystis smalleyi, two Cercospora beticola strains, Coleophoma cylindrospora, Fusarium fracticaudum, Phialophora cf. hyalina, and Morchella septimelata.</title>
        <authorList>
            <person name="Wingfield B.D."/>
            <person name="Bills G.F."/>
            <person name="Dong Y."/>
            <person name="Huang W."/>
            <person name="Nel W.J."/>
            <person name="Swalarsk-Parry B.S."/>
            <person name="Vaghefi N."/>
            <person name="Wilken P.M."/>
            <person name="An Z."/>
            <person name="de Beer Z.W."/>
            <person name="De Vos L."/>
            <person name="Chen L."/>
            <person name="Duong T.A."/>
            <person name="Gao Y."/>
            <person name="Hammerbacher A."/>
            <person name="Kikkert J.R."/>
            <person name="Li Y."/>
            <person name="Li H."/>
            <person name="Li K."/>
            <person name="Li Q."/>
            <person name="Liu X."/>
            <person name="Ma X."/>
            <person name="Naidoo K."/>
            <person name="Pethybridge S.J."/>
            <person name="Sun J."/>
            <person name="Steenkamp E.T."/>
            <person name="van der Nest M.A."/>
            <person name="van Wyk S."/>
            <person name="Wingfield M.J."/>
            <person name="Xiong C."/>
            <person name="Yue Q."/>
            <person name="Zhang X."/>
        </authorList>
    </citation>
    <scope>NUCLEOTIDE SEQUENCE [LARGE SCALE GENOMIC DNA]</scope>
    <source>
        <strain evidence="7 8">BP 5553</strain>
    </source>
</reference>
<feature type="compositionally biased region" description="Basic residues" evidence="6">
    <location>
        <begin position="180"/>
        <end position="191"/>
    </location>
</feature>
<dbReference type="AlphaFoldDB" id="A0A370U0R5"/>
<dbReference type="OrthoDB" id="551633at2759"/>
<dbReference type="InterPro" id="IPR019186">
    <property type="entry name" value="Nucleolar_protein_12"/>
</dbReference>
<sequence>MEPKIFNLPRPKKSVLPPQSKKRKIEHKIEEISFDTDARADYLTGFHKRKLQRAKQAQVEAEKKAREEKIQMRKQLKNERQQELDAHVQAVNRLLKDVAGSDNDEEAGDQEEAWEGIPDEKPIVEPVNHEEEYVDEDLYTTVTVEEMDVSKEGLLKVEDGEDSDDTSEAPKLVQSEAKPKKVWPKKEKRKKFTYESKAERKFTRNKQSAGNKAKADARRGNG</sequence>
<evidence type="ECO:0000256" key="3">
    <source>
        <dbReference type="ARBA" id="ARBA00023054"/>
    </source>
</evidence>
<feature type="compositionally biased region" description="Basic and acidic residues" evidence="6">
    <location>
        <begin position="118"/>
        <end position="131"/>
    </location>
</feature>
<evidence type="ECO:0000256" key="5">
    <source>
        <dbReference type="SAM" id="Coils"/>
    </source>
</evidence>
<feature type="compositionally biased region" description="Basic and acidic residues" evidence="6">
    <location>
        <begin position="192"/>
        <end position="202"/>
    </location>
</feature>
<dbReference type="GeneID" id="43594190"/>
<dbReference type="GO" id="GO:0019843">
    <property type="term" value="F:rRNA binding"/>
    <property type="evidence" value="ECO:0007669"/>
    <property type="project" value="TreeGrafter"/>
</dbReference>
<evidence type="ECO:0008006" key="9">
    <source>
        <dbReference type="Google" id="ProtNLM"/>
    </source>
</evidence>
<dbReference type="RefSeq" id="XP_031874018.1">
    <property type="nucleotide sequence ID" value="XM_032009964.1"/>
</dbReference>
<dbReference type="PANTHER" id="PTHR14577:SF0">
    <property type="entry name" value="NUCLEOLAR PROTEIN 12"/>
    <property type="match status" value="1"/>
</dbReference>
<comment type="caution">
    <text evidence="7">The sequence shown here is derived from an EMBL/GenBank/DDBJ whole genome shotgun (WGS) entry which is preliminary data.</text>
</comment>
<dbReference type="Pfam" id="PF09805">
    <property type="entry name" value="Nop25"/>
    <property type="match status" value="1"/>
</dbReference>
<evidence type="ECO:0000313" key="7">
    <source>
        <dbReference type="EMBL" id="RDL41362.1"/>
    </source>
</evidence>
<feature type="compositionally biased region" description="Basic and acidic residues" evidence="6">
    <location>
        <begin position="213"/>
        <end position="222"/>
    </location>
</feature>
<evidence type="ECO:0000313" key="8">
    <source>
        <dbReference type="Proteomes" id="UP000254866"/>
    </source>
</evidence>
<protein>
    <recommendedName>
        <fullName evidence="9">Ribosomal RNA-processing protein 17</fullName>
    </recommendedName>
</protein>
<gene>
    <name evidence="7" type="ORF">BP5553_01341</name>
</gene>
<evidence type="ECO:0000256" key="6">
    <source>
        <dbReference type="SAM" id="MobiDB-lite"/>
    </source>
</evidence>
<dbReference type="EMBL" id="NPIC01000001">
    <property type="protein sequence ID" value="RDL41362.1"/>
    <property type="molecule type" value="Genomic_DNA"/>
</dbReference>
<evidence type="ECO:0000256" key="4">
    <source>
        <dbReference type="ARBA" id="ARBA00023242"/>
    </source>
</evidence>
<organism evidence="7 8">
    <name type="scientific">Venustampulla echinocandica</name>
    <dbReference type="NCBI Taxonomy" id="2656787"/>
    <lineage>
        <taxon>Eukaryota</taxon>
        <taxon>Fungi</taxon>
        <taxon>Dikarya</taxon>
        <taxon>Ascomycota</taxon>
        <taxon>Pezizomycotina</taxon>
        <taxon>Leotiomycetes</taxon>
        <taxon>Helotiales</taxon>
        <taxon>Pleuroascaceae</taxon>
        <taxon>Venustampulla</taxon>
    </lineage>
</organism>
<evidence type="ECO:0000256" key="1">
    <source>
        <dbReference type="ARBA" id="ARBA00004604"/>
    </source>
</evidence>
<evidence type="ECO:0000256" key="2">
    <source>
        <dbReference type="ARBA" id="ARBA00007175"/>
    </source>
</evidence>
<feature type="region of interest" description="Disordered" evidence="6">
    <location>
        <begin position="149"/>
        <end position="222"/>
    </location>
</feature>
<feature type="region of interest" description="Disordered" evidence="6">
    <location>
        <begin position="1"/>
        <end position="22"/>
    </location>
</feature>
<name>A0A370U0R5_9HELO</name>
<feature type="coiled-coil region" evidence="5">
    <location>
        <begin position="48"/>
        <end position="86"/>
    </location>
</feature>
<feature type="compositionally biased region" description="Basic and acidic residues" evidence="6">
    <location>
        <begin position="149"/>
        <end position="158"/>
    </location>
</feature>
<accession>A0A370U0R5</accession>
<dbReference type="Proteomes" id="UP000254866">
    <property type="component" value="Unassembled WGS sequence"/>
</dbReference>
<keyword evidence="4" id="KW-0539">Nucleus</keyword>
<comment type="similarity">
    <text evidence="2">Belongs to the RRP17 family.</text>
</comment>
<comment type="subcellular location">
    <subcellularLocation>
        <location evidence="1">Nucleus</location>
        <location evidence="1">Nucleolus</location>
    </subcellularLocation>
</comment>
<dbReference type="GO" id="GO:0005730">
    <property type="term" value="C:nucleolus"/>
    <property type="evidence" value="ECO:0007669"/>
    <property type="project" value="UniProtKB-SubCell"/>
</dbReference>
<dbReference type="PANTHER" id="PTHR14577">
    <property type="entry name" value="NUCLEOLAR PROTEIN 12"/>
    <property type="match status" value="1"/>
</dbReference>
<keyword evidence="3 5" id="KW-0175">Coiled coil</keyword>